<comment type="subcellular location">
    <subcellularLocation>
        <location evidence="1">Endoplasmic reticulum membrane</location>
        <topology evidence="1">Single-pass type I membrane protein</topology>
    </subcellularLocation>
</comment>
<evidence type="ECO:0000256" key="3">
    <source>
        <dbReference type="ARBA" id="ARBA00022729"/>
    </source>
</evidence>
<evidence type="ECO:0000256" key="5">
    <source>
        <dbReference type="ARBA" id="ARBA00022989"/>
    </source>
</evidence>
<feature type="transmembrane region" description="Helical" evidence="11">
    <location>
        <begin position="180"/>
        <end position="199"/>
    </location>
</feature>
<dbReference type="RefSeq" id="XP_003959794.1">
    <property type="nucleotide sequence ID" value="XM_003959745.1"/>
</dbReference>
<evidence type="ECO:0000256" key="9">
    <source>
        <dbReference type="ARBA" id="ARBA00040085"/>
    </source>
</evidence>
<keyword evidence="5 11" id="KW-1133">Transmembrane helix</keyword>
<gene>
    <name evidence="13" type="primary">KAFR0L00520</name>
    <name evidence="13" type="ORF">KAFR_0L00520</name>
</gene>
<dbReference type="GeneID" id="13886867"/>
<dbReference type="STRING" id="1071382.H2B209"/>
<comment type="similarity">
    <text evidence="8">Belongs to the IRC22 family.</text>
</comment>
<feature type="signal peptide" evidence="12">
    <location>
        <begin position="1"/>
        <end position="17"/>
    </location>
</feature>
<feature type="region of interest" description="Disordered" evidence="10">
    <location>
        <begin position="200"/>
        <end position="233"/>
    </location>
</feature>
<keyword evidence="4" id="KW-0256">Endoplasmic reticulum</keyword>
<keyword evidence="14" id="KW-1185">Reference proteome</keyword>
<dbReference type="Pfam" id="PF03896">
    <property type="entry name" value="TRAP_alpha"/>
    <property type="match status" value="1"/>
</dbReference>
<evidence type="ECO:0000256" key="1">
    <source>
        <dbReference type="ARBA" id="ARBA00004115"/>
    </source>
</evidence>
<evidence type="ECO:0000256" key="12">
    <source>
        <dbReference type="SAM" id="SignalP"/>
    </source>
</evidence>
<keyword evidence="2 11" id="KW-0812">Transmembrane</keyword>
<evidence type="ECO:0000256" key="2">
    <source>
        <dbReference type="ARBA" id="ARBA00022692"/>
    </source>
</evidence>
<keyword evidence="3 12" id="KW-0732">Signal</keyword>
<dbReference type="FunCoup" id="H2B209">
    <property type="interactions" value="42"/>
</dbReference>
<evidence type="ECO:0000313" key="14">
    <source>
        <dbReference type="Proteomes" id="UP000005220"/>
    </source>
</evidence>
<feature type="compositionally biased region" description="Low complexity" evidence="10">
    <location>
        <begin position="200"/>
        <end position="217"/>
    </location>
</feature>
<reference evidence="13 14" key="1">
    <citation type="journal article" date="2011" name="Proc. Natl. Acad. Sci. U.S.A.">
        <title>Evolutionary erosion of yeast sex chromosomes by mating-type switching accidents.</title>
        <authorList>
            <person name="Gordon J.L."/>
            <person name="Armisen D."/>
            <person name="Proux-Wera E."/>
            <person name="Oheigeartaigh S.S."/>
            <person name="Byrne K.P."/>
            <person name="Wolfe K.H."/>
        </authorList>
    </citation>
    <scope>NUCLEOTIDE SEQUENCE [LARGE SCALE GENOMIC DNA]</scope>
    <source>
        <strain evidence="14">ATCC 22294 / BCRC 22015 / CBS 2517 / CECT 1963 / NBRC 1671 / NRRL Y-8276</strain>
    </source>
</reference>
<evidence type="ECO:0000256" key="11">
    <source>
        <dbReference type="SAM" id="Phobius"/>
    </source>
</evidence>
<dbReference type="HOGENOM" id="CLU_078554_1_0_1"/>
<dbReference type="GO" id="GO:0005789">
    <property type="term" value="C:endoplasmic reticulum membrane"/>
    <property type="evidence" value="ECO:0007669"/>
    <property type="project" value="UniProtKB-SubCell"/>
</dbReference>
<proteinExistence type="inferred from homology"/>
<feature type="chain" id="PRO_5003560073" description="Increased recombination centers protein 22" evidence="12">
    <location>
        <begin position="18"/>
        <end position="233"/>
    </location>
</feature>
<evidence type="ECO:0000256" key="8">
    <source>
        <dbReference type="ARBA" id="ARBA00038311"/>
    </source>
</evidence>
<dbReference type="OrthoDB" id="1926781at2759"/>
<dbReference type="Proteomes" id="UP000005220">
    <property type="component" value="Chromosome 12"/>
</dbReference>
<dbReference type="InterPro" id="IPR005595">
    <property type="entry name" value="TRAP_alpha"/>
</dbReference>
<dbReference type="eggNOG" id="ENOG502S3VP">
    <property type="taxonomic scope" value="Eukaryota"/>
</dbReference>
<sequence length="233" mass="25751">MKLTTLLSLLSIPLAFAQEDVTQEDVAQEAPNRTIDLDIKYEILEKPDADLTNFVEFEDNDVFTLNYTLTNREQDHNISIHAVSGSILALPEGRIVANVSKGDFEPAIFAAVNSTVTFQQKVEFVLNEGNYYLFPVLHALRHNVTQNDTDVEIAEPITVGSTPLLFSIAAPPMSFFNLQFLSIPILMSVLLGGLTYFGTKSGSSSTKRSASSKKTGTPSSTQEWLPEQYKKDN</sequence>
<evidence type="ECO:0000256" key="4">
    <source>
        <dbReference type="ARBA" id="ARBA00022824"/>
    </source>
</evidence>
<evidence type="ECO:0000256" key="7">
    <source>
        <dbReference type="ARBA" id="ARBA00037565"/>
    </source>
</evidence>
<evidence type="ECO:0000256" key="6">
    <source>
        <dbReference type="ARBA" id="ARBA00023136"/>
    </source>
</evidence>
<comment type="function">
    <text evidence="7">Is probably involved in a pathway contributing to genomic integrity.</text>
</comment>
<accession>H2B209</accession>
<dbReference type="InParanoid" id="H2B209"/>
<dbReference type="KEGG" id="kaf:KAFR_0L00520"/>
<protein>
    <recommendedName>
        <fullName evidence="9">Increased recombination centers protein 22</fullName>
    </recommendedName>
</protein>
<evidence type="ECO:0000313" key="13">
    <source>
        <dbReference type="EMBL" id="CCF60659.1"/>
    </source>
</evidence>
<dbReference type="EMBL" id="HE650832">
    <property type="protein sequence ID" value="CCF60659.1"/>
    <property type="molecule type" value="Genomic_DNA"/>
</dbReference>
<name>H2B209_KAZAF</name>
<dbReference type="AlphaFoldDB" id="H2B209"/>
<keyword evidence="6 11" id="KW-0472">Membrane</keyword>
<evidence type="ECO:0000256" key="10">
    <source>
        <dbReference type="SAM" id="MobiDB-lite"/>
    </source>
</evidence>
<organism evidence="13 14">
    <name type="scientific">Kazachstania africana (strain ATCC 22294 / BCRC 22015 / CBS 2517 / CECT 1963 / NBRC 1671 / NRRL Y-8276)</name>
    <name type="common">Yeast</name>
    <name type="synonym">Kluyveromyces africanus</name>
    <dbReference type="NCBI Taxonomy" id="1071382"/>
    <lineage>
        <taxon>Eukaryota</taxon>
        <taxon>Fungi</taxon>
        <taxon>Dikarya</taxon>
        <taxon>Ascomycota</taxon>
        <taxon>Saccharomycotina</taxon>
        <taxon>Saccharomycetes</taxon>
        <taxon>Saccharomycetales</taxon>
        <taxon>Saccharomycetaceae</taxon>
        <taxon>Kazachstania</taxon>
    </lineage>
</organism>